<dbReference type="AlphaFoldDB" id="A0A6I2M515"/>
<dbReference type="EMBL" id="WKKF01000001">
    <property type="protein sequence ID" value="MRX53245.1"/>
    <property type="molecule type" value="Genomic_DNA"/>
</dbReference>
<evidence type="ECO:0000256" key="1">
    <source>
        <dbReference type="SAM" id="MobiDB-lite"/>
    </source>
</evidence>
<comment type="caution">
    <text evidence="2">The sequence shown here is derived from an EMBL/GenBank/DDBJ whole genome shotgun (WGS) entry which is preliminary data.</text>
</comment>
<gene>
    <name evidence="2" type="ORF">GJU41_04625</name>
</gene>
<keyword evidence="3" id="KW-1185">Reference proteome</keyword>
<accession>A0A6I2M515</accession>
<name>A0A6I2M515_9BACI</name>
<evidence type="ECO:0000313" key="2">
    <source>
        <dbReference type="EMBL" id="MRX53245.1"/>
    </source>
</evidence>
<organism evidence="2 3">
    <name type="scientific">Metabacillus idriensis</name>
    <dbReference type="NCBI Taxonomy" id="324768"/>
    <lineage>
        <taxon>Bacteria</taxon>
        <taxon>Bacillati</taxon>
        <taxon>Bacillota</taxon>
        <taxon>Bacilli</taxon>
        <taxon>Bacillales</taxon>
        <taxon>Bacillaceae</taxon>
        <taxon>Metabacillus</taxon>
    </lineage>
</organism>
<sequence length="59" mass="6711">MTKKTNKSAHSEQHKKPMEPSLLEEEFGTEMGDYNSAKFIDAFAEKKAKSCKKSDKQES</sequence>
<protein>
    <submittedName>
        <fullName evidence="2">Uncharacterized protein</fullName>
    </submittedName>
</protein>
<dbReference type="Proteomes" id="UP000441585">
    <property type="component" value="Unassembled WGS sequence"/>
</dbReference>
<evidence type="ECO:0000313" key="3">
    <source>
        <dbReference type="Proteomes" id="UP000441585"/>
    </source>
</evidence>
<proteinExistence type="predicted"/>
<dbReference type="RefSeq" id="WP_070876018.1">
    <property type="nucleotide sequence ID" value="NZ_CAJFZX010000008.1"/>
</dbReference>
<feature type="compositionally biased region" description="Basic and acidic residues" evidence="1">
    <location>
        <begin position="9"/>
        <end position="18"/>
    </location>
</feature>
<feature type="region of interest" description="Disordered" evidence="1">
    <location>
        <begin position="1"/>
        <end position="29"/>
    </location>
</feature>
<reference evidence="2 3" key="1">
    <citation type="submission" date="2019-11" db="EMBL/GenBank/DDBJ databases">
        <title>Bacillus idriensis genome.</title>
        <authorList>
            <person name="Konopka E.N."/>
            <person name="Newman J.D."/>
        </authorList>
    </citation>
    <scope>NUCLEOTIDE SEQUENCE [LARGE SCALE GENOMIC DNA]</scope>
    <source>
        <strain evidence="2 3">DSM 19097</strain>
    </source>
</reference>